<comment type="caution">
    <text evidence="2">The sequence shown here is derived from an EMBL/GenBank/DDBJ whole genome shotgun (WGS) entry which is preliminary data.</text>
</comment>
<name>A0A843XJK8_COLES</name>
<proteinExistence type="predicted"/>
<feature type="non-terminal residue" evidence="2">
    <location>
        <position position="1"/>
    </location>
</feature>
<dbReference type="EMBL" id="NMUH01008851">
    <property type="protein sequence ID" value="MQM19340.1"/>
    <property type="molecule type" value="Genomic_DNA"/>
</dbReference>
<dbReference type="Proteomes" id="UP000652761">
    <property type="component" value="Unassembled WGS sequence"/>
</dbReference>
<evidence type="ECO:0000313" key="3">
    <source>
        <dbReference type="Proteomes" id="UP000652761"/>
    </source>
</evidence>
<accession>A0A843XJK8</accession>
<evidence type="ECO:0000256" key="1">
    <source>
        <dbReference type="SAM" id="SignalP"/>
    </source>
</evidence>
<keyword evidence="1" id="KW-0732">Signal</keyword>
<feature type="signal peptide" evidence="1">
    <location>
        <begin position="1"/>
        <end position="23"/>
    </location>
</feature>
<reference evidence="2" key="1">
    <citation type="submission" date="2017-07" db="EMBL/GenBank/DDBJ databases">
        <title>Taro Niue Genome Assembly and Annotation.</title>
        <authorList>
            <person name="Atibalentja N."/>
            <person name="Keating K."/>
            <person name="Fields C.J."/>
        </authorList>
    </citation>
    <scope>NUCLEOTIDE SEQUENCE</scope>
    <source>
        <strain evidence="2">Niue_2</strain>
        <tissue evidence="2">Leaf</tissue>
    </source>
</reference>
<keyword evidence="3" id="KW-1185">Reference proteome</keyword>
<protein>
    <submittedName>
        <fullName evidence="2">Uncharacterized protein</fullName>
    </submittedName>
</protein>
<gene>
    <name evidence="2" type="ORF">Taro_052342</name>
</gene>
<sequence length="94" mass="9842">PSCVSLPWTWLVWPRGPCLVVSALRVLSGCLVQTPDCCFGNPFLGVVRGGIVASFPTGSECELQESVVVVAGCACCEREPVEGVLALLAVPLLL</sequence>
<dbReference type="AlphaFoldDB" id="A0A843XJK8"/>
<evidence type="ECO:0000313" key="2">
    <source>
        <dbReference type="EMBL" id="MQM19340.1"/>
    </source>
</evidence>
<feature type="non-terminal residue" evidence="2">
    <location>
        <position position="94"/>
    </location>
</feature>
<feature type="chain" id="PRO_5032496546" evidence="1">
    <location>
        <begin position="24"/>
        <end position="94"/>
    </location>
</feature>
<organism evidence="2 3">
    <name type="scientific">Colocasia esculenta</name>
    <name type="common">Wild taro</name>
    <name type="synonym">Arum esculentum</name>
    <dbReference type="NCBI Taxonomy" id="4460"/>
    <lineage>
        <taxon>Eukaryota</taxon>
        <taxon>Viridiplantae</taxon>
        <taxon>Streptophyta</taxon>
        <taxon>Embryophyta</taxon>
        <taxon>Tracheophyta</taxon>
        <taxon>Spermatophyta</taxon>
        <taxon>Magnoliopsida</taxon>
        <taxon>Liliopsida</taxon>
        <taxon>Araceae</taxon>
        <taxon>Aroideae</taxon>
        <taxon>Colocasieae</taxon>
        <taxon>Colocasia</taxon>
    </lineage>
</organism>